<proteinExistence type="predicted"/>
<organism evidence="1 2">
    <name type="scientific">Leptosia nina</name>
    <dbReference type="NCBI Taxonomy" id="320188"/>
    <lineage>
        <taxon>Eukaryota</taxon>
        <taxon>Metazoa</taxon>
        <taxon>Ecdysozoa</taxon>
        <taxon>Arthropoda</taxon>
        <taxon>Hexapoda</taxon>
        <taxon>Insecta</taxon>
        <taxon>Pterygota</taxon>
        <taxon>Neoptera</taxon>
        <taxon>Endopterygota</taxon>
        <taxon>Lepidoptera</taxon>
        <taxon>Glossata</taxon>
        <taxon>Ditrysia</taxon>
        <taxon>Papilionoidea</taxon>
        <taxon>Pieridae</taxon>
        <taxon>Pierinae</taxon>
        <taxon>Leptosia</taxon>
    </lineage>
</organism>
<name>A0AAV1J5P3_9NEOP</name>
<reference evidence="1 2" key="1">
    <citation type="submission" date="2023-11" db="EMBL/GenBank/DDBJ databases">
        <authorList>
            <person name="Okamura Y."/>
        </authorList>
    </citation>
    <scope>NUCLEOTIDE SEQUENCE [LARGE SCALE GENOMIC DNA]</scope>
</reference>
<keyword evidence="2" id="KW-1185">Reference proteome</keyword>
<dbReference type="EMBL" id="CAVLEF010000004">
    <property type="protein sequence ID" value="CAK1543543.1"/>
    <property type="molecule type" value="Genomic_DNA"/>
</dbReference>
<sequence>MTGGYFGQKEISALSGAQSQFPQQKANRKFKDITRNRSDLNFGVFPLKFAQRRPQSEGGGYKGGSGTMGAALGWRAGPFRGSERDLPWDLSPHLYKMFNMGPSDPRGKYLGRNHPP</sequence>
<evidence type="ECO:0000313" key="2">
    <source>
        <dbReference type="Proteomes" id="UP001497472"/>
    </source>
</evidence>
<evidence type="ECO:0000313" key="1">
    <source>
        <dbReference type="EMBL" id="CAK1543543.1"/>
    </source>
</evidence>
<dbReference type="AlphaFoldDB" id="A0AAV1J5P3"/>
<dbReference type="Proteomes" id="UP001497472">
    <property type="component" value="Unassembled WGS sequence"/>
</dbReference>
<accession>A0AAV1J5P3</accession>
<protein>
    <submittedName>
        <fullName evidence="1">Uncharacterized protein</fullName>
    </submittedName>
</protein>
<gene>
    <name evidence="1" type="ORF">LNINA_LOCUS3352</name>
</gene>
<comment type="caution">
    <text evidence="1">The sequence shown here is derived from an EMBL/GenBank/DDBJ whole genome shotgun (WGS) entry which is preliminary data.</text>
</comment>